<evidence type="ECO:0000256" key="5">
    <source>
        <dbReference type="PROSITE-ProRule" id="PRU00042"/>
    </source>
</evidence>
<comment type="caution">
    <text evidence="8">The sequence shown here is derived from an EMBL/GenBank/DDBJ whole genome shotgun (WGS) entry which is preliminary data.</text>
</comment>
<evidence type="ECO:0000313" key="9">
    <source>
        <dbReference type="Proteomes" id="UP001174934"/>
    </source>
</evidence>
<dbReference type="GO" id="GO:0000978">
    <property type="term" value="F:RNA polymerase II cis-regulatory region sequence-specific DNA binding"/>
    <property type="evidence" value="ECO:0007669"/>
    <property type="project" value="UniProtKB-ARBA"/>
</dbReference>
<keyword evidence="3 5" id="KW-0863">Zinc-finger</keyword>
<feature type="domain" description="C2H2-type" evidence="7">
    <location>
        <begin position="403"/>
        <end position="430"/>
    </location>
</feature>
<evidence type="ECO:0000256" key="3">
    <source>
        <dbReference type="ARBA" id="ARBA00022771"/>
    </source>
</evidence>
<dbReference type="FunFam" id="3.30.160.60:FF:000634">
    <property type="entry name" value="Zinc finger X-chromosomal protein"/>
    <property type="match status" value="1"/>
</dbReference>
<evidence type="ECO:0000313" key="8">
    <source>
        <dbReference type="EMBL" id="KAK0636191.1"/>
    </source>
</evidence>
<dbReference type="EMBL" id="JAULSR010000001">
    <property type="protein sequence ID" value="KAK0636191.1"/>
    <property type="molecule type" value="Genomic_DNA"/>
</dbReference>
<sequence length="618" mass="68699">MYLHGYPTPHVPPRRGTYIPQSTAREVASAMETKSTHANASIRIRSPPKTGVIPIDWLFEIHTQLPPLYHSVHTLVPGSIDIAALSPQITPSPFRLYHIGKLALTAHPPAAASWDRWPQTNHSSNEYAMMDAGVVPYDSRPVTSPPLQPPATTSHFFSNPSFSAAPMTSMTAPHYSPPVHVPYGSYSSYSPSLILSSPFKHHQEPERPQLRIIPSDTDATRASLYLRDSRRYNEGSRSPSVKSDSQMSSAKSVTSNRSSGPRVITSNVSVNGASQVEFNTHIDALMKAIQAKKDAEAAATKMAPEQTAPELDIKAENLSSPPPLPQEKSRAQQRDGKLERKRYPCDIPGCTKSFTQKTHLDTHRRAHTGDKPFTCMFPNCGWKCSQLGNLRTHERRHSGEKPYCCDQCGKRFAQLGNVRQHLTTHNPIKPFICKLDRCNKTFTQLGNLKFHQNKFHVQTLEALLNKFATAEDISTVSKDDREMREYFASLYKNSNKGIKGRGKHRKVQPAAQLSPVTPHHTTAPSHFGFPTLHGLPHVLHTPHNLLHGHPHQGLSHPASYSMSRPHLMAHAGTRDTHNTYEMFDTEESVVGSGTPSPASGPIYDEDHGRDLAFGDRMY</sequence>
<dbReference type="GO" id="GO:0000981">
    <property type="term" value="F:DNA-binding transcription factor activity, RNA polymerase II-specific"/>
    <property type="evidence" value="ECO:0007669"/>
    <property type="project" value="UniProtKB-ARBA"/>
</dbReference>
<dbReference type="FunFam" id="3.30.160.60:FF:000072">
    <property type="entry name" value="zinc finger protein 143 isoform X1"/>
    <property type="match status" value="1"/>
</dbReference>
<gene>
    <name evidence="8" type="ORF">B0T17DRAFT_587436</name>
</gene>
<dbReference type="GO" id="GO:0008270">
    <property type="term" value="F:zinc ion binding"/>
    <property type="evidence" value="ECO:0007669"/>
    <property type="project" value="UniProtKB-KW"/>
</dbReference>
<feature type="region of interest" description="Disordered" evidence="6">
    <location>
        <begin position="497"/>
        <end position="528"/>
    </location>
</feature>
<evidence type="ECO:0000256" key="6">
    <source>
        <dbReference type="SAM" id="MobiDB-lite"/>
    </source>
</evidence>
<proteinExistence type="predicted"/>
<keyword evidence="4" id="KW-0862">Zinc</keyword>
<dbReference type="Pfam" id="PF00096">
    <property type="entry name" value="zf-C2H2"/>
    <property type="match status" value="2"/>
</dbReference>
<dbReference type="InterPro" id="IPR013087">
    <property type="entry name" value="Znf_C2H2_type"/>
</dbReference>
<dbReference type="SUPFAM" id="SSF57667">
    <property type="entry name" value="beta-beta-alpha zinc fingers"/>
    <property type="match status" value="2"/>
</dbReference>
<reference evidence="8" key="1">
    <citation type="submission" date="2023-06" db="EMBL/GenBank/DDBJ databases">
        <title>Genome-scale phylogeny and comparative genomics of the fungal order Sordariales.</title>
        <authorList>
            <consortium name="Lawrence Berkeley National Laboratory"/>
            <person name="Hensen N."/>
            <person name="Bonometti L."/>
            <person name="Westerberg I."/>
            <person name="Brannstrom I.O."/>
            <person name="Guillou S."/>
            <person name="Cros-Aarteil S."/>
            <person name="Calhoun S."/>
            <person name="Haridas S."/>
            <person name="Kuo A."/>
            <person name="Mondo S."/>
            <person name="Pangilinan J."/>
            <person name="Riley R."/>
            <person name="LaButti K."/>
            <person name="Andreopoulos B."/>
            <person name="Lipzen A."/>
            <person name="Chen C."/>
            <person name="Yanf M."/>
            <person name="Daum C."/>
            <person name="Ng V."/>
            <person name="Clum A."/>
            <person name="Steindorff A."/>
            <person name="Ohm R."/>
            <person name="Martin F."/>
            <person name="Silar P."/>
            <person name="Natvig D."/>
            <person name="Lalanne C."/>
            <person name="Gautier V."/>
            <person name="Ament-velasquez S.L."/>
            <person name="Kruys A."/>
            <person name="Hutchinson M.I."/>
            <person name="Powell A.J."/>
            <person name="Barry K."/>
            <person name="Miller A.N."/>
            <person name="Grigoriev I.V."/>
            <person name="Debuchy R."/>
            <person name="Gladieux P."/>
            <person name="Thoren M.H."/>
            <person name="Johannesson H."/>
        </authorList>
    </citation>
    <scope>NUCLEOTIDE SEQUENCE</scope>
    <source>
        <strain evidence="8">SMH3391-2</strain>
    </source>
</reference>
<protein>
    <recommendedName>
        <fullName evidence="7">C2H2-type domain-containing protein</fullName>
    </recommendedName>
</protein>
<dbReference type="InterPro" id="IPR036236">
    <property type="entry name" value="Znf_C2H2_sf"/>
</dbReference>
<name>A0AA39XM89_9PEZI</name>
<keyword evidence="9" id="KW-1185">Reference proteome</keyword>
<dbReference type="FunFam" id="3.30.160.60:FF:002157">
    <property type="entry name" value="Transcription factor"/>
    <property type="match status" value="1"/>
</dbReference>
<dbReference type="PANTHER" id="PTHR23235">
    <property type="entry name" value="KRUEPPEL-LIKE TRANSCRIPTION FACTOR"/>
    <property type="match status" value="1"/>
</dbReference>
<dbReference type="PROSITE" id="PS00028">
    <property type="entry name" value="ZINC_FINGER_C2H2_1"/>
    <property type="match status" value="4"/>
</dbReference>
<feature type="region of interest" description="Disordered" evidence="6">
    <location>
        <begin position="224"/>
        <end position="266"/>
    </location>
</feature>
<evidence type="ECO:0000259" key="7">
    <source>
        <dbReference type="PROSITE" id="PS50157"/>
    </source>
</evidence>
<dbReference type="PROSITE" id="PS50157">
    <property type="entry name" value="ZINC_FINGER_C2H2_2"/>
    <property type="match status" value="4"/>
</dbReference>
<feature type="compositionally biased region" description="Basic residues" evidence="6">
    <location>
        <begin position="498"/>
        <end position="507"/>
    </location>
</feature>
<keyword evidence="2" id="KW-0677">Repeat</keyword>
<accession>A0AA39XM89</accession>
<evidence type="ECO:0000256" key="2">
    <source>
        <dbReference type="ARBA" id="ARBA00022737"/>
    </source>
</evidence>
<dbReference type="Gene3D" id="3.30.160.60">
    <property type="entry name" value="Classic Zinc Finger"/>
    <property type="match status" value="4"/>
</dbReference>
<feature type="compositionally biased region" description="Basic and acidic residues" evidence="6">
    <location>
        <begin position="327"/>
        <end position="338"/>
    </location>
</feature>
<keyword evidence="1" id="KW-0479">Metal-binding</keyword>
<evidence type="ECO:0000256" key="4">
    <source>
        <dbReference type="ARBA" id="ARBA00022833"/>
    </source>
</evidence>
<feature type="region of interest" description="Disordered" evidence="6">
    <location>
        <begin position="199"/>
        <end position="218"/>
    </location>
</feature>
<dbReference type="Proteomes" id="UP001174934">
    <property type="component" value="Unassembled WGS sequence"/>
</dbReference>
<feature type="compositionally biased region" description="Polar residues" evidence="6">
    <location>
        <begin position="235"/>
        <end position="266"/>
    </location>
</feature>
<feature type="domain" description="C2H2-type" evidence="7">
    <location>
        <begin position="373"/>
        <end position="402"/>
    </location>
</feature>
<feature type="region of interest" description="Disordered" evidence="6">
    <location>
        <begin position="297"/>
        <end position="338"/>
    </location>
</feature>
<evidence type="ECO:0000256" key="1">
    <source>
        <dbReference type="ARBA" id="ARBA00022723"/>
    </source>
</evidence>
<feature type="region of interest" description="Disordered" evidence="6">
    <location>
        <begin position="586"/>
        <end position="608"/>
    </location>
</feature>
<feature type="domain" description="C2H2-type" evidence="7">
    <location>
        <begin position="431"/>
        <end position="461"/>
    </location>
</feature>
<dbReference type="SMART" id="SM00355">
    <property type="entry name" value="ZnF_C2H2"/>
    <property type="match status" value="4"/>
</dbReference>
<organism evidence="8 9">
    <name type="scientific">Bombardia bombarda</name>
    <dbReference type="NCBI Taxonomy" id="252184"/>
    <lineage>
        <taxon>Eukaryota</taxon>
        <taxon>Fungi</taxon>
        <taxon>Dikarya</taxon>
        <taxon>Ascomycota</taxon>
        <taxon>Pezizomycotina</taxon>
        <taxon>Sordariomycetes</taxon>
        <taxon>Sordariomycetidae</taxon>
        <taxon>Sordariales</taxon>
        <taxon>Lasiosphaeriaceae</taxon>
        <taxon>Bombardia</taxon>
    </lineage>
</organism>
<feature type="domain" description="C2H2-type" evidence="7">
    <location>
        <begin position="343"/>
        <end position="372"/>
    </location>
</feature>
<dbReference type="AlphaFoldDB" id="A0AA39XM89"/>